<keyword evidence="2" id="KW-1185">Reference proteome</keyword>
<dbReference type="Gramene" id="KJB15632">
    <property type="protein sequence ID" value="KJB15632"/>
    <property type="gene ID" value="B456_002G187300"/>
</dbReference>
<protein>
    <submittedName>
        <fullName evidence="1">Uncharacterized protein</fullName>
    </submittedName>
</protein>
<reference evidence="1 2" key="1">
    <citation type="journal article" date="2012" name="Nature">
        <title>Repeated polyploidization of Gossypium genomes and the evolution of spinnable cotton fibres.</title>
        <authorList>
            <person name="Paterson A.H."/>
            <person name="Wendel J.F."/>
            <person name="Gundlach H."/>
            <person name="Guo H."/>
            <person name="Jenkins J."/>
            <person name="Jin D."/>
            <person name="Llewellyn D."/>
            <person name="Showmaker K.C."/>
            <person name="Shu S."/>
            <person name="Udall J."/>
            <person name="Yoo M.J."/>
            <person name="Byers R."/>
            <person name="Chen W."/>
            <person name="Doron-Faigenboim A."/>
            <person name="Duke M.V."/>
            <person name="Gong L."/>
            <person name="Grimwood J."/>
            <person name="Grover C."/>
            <person name="Grupp K."/>
            <person name="Hu G."/>
            <person name="Lee T.H."/>
            <person name="Li J."/>
            <person name="Lin L."/>
            <person name="Liu T."/>
            <person name="Marler B.S."/>
            <person name="Page J.T."/>
            <person name="Roberts A.W."/>
            <person name="Romanel E."/>
            <person name="Sanders W.S."/>
            <person name="Szadkowski E."/>
            <person name="Tan X."/>
            <person name="Tang H."/>
            <person name="Xu C."/>
            <person name="Wang J."/>
            <person name="Wang Z."/>
            <person name="Zhang D."/>
            <person name="Zhang L."/>
            <person name="Ashrafi H."/>
            <person name="Bedon F."/>
            <person name="Bowers J.E."/>
            <person name="Brubaker C.L."/>
            <person name="Chee P.W."/>
            <person name="Das S."/>
            <person name="Gingle A.R."/>
            <person name="Haigler C.H."/>
            <person name="Harker D."/>
            <person name="Hoffmann L.V."/>
            <person name="Hovav R."/>
            <person name="Jones D.C."/>
            <person name="Lemke C."/>
            <person name="Mansoor S."/>
            <person name="ur Rahman M."/>
            <person name="Rainville L.N."/>
            <person name="Rambani A."/>
            <person name="Reddy U.K."/>
            <person name="Rong J.K."/>
            <person name="Saranga Y."/>
            <person name="Scheffler B.E."/>
            <person name="Scheffler J.A."/>
            <person name="Stelly D.M."/>
            <person name="Triplett B.A."/>
            <person name="Van Deynze A."/>
            <person name="Vaslin M.F."/>
            <person name="Waghmare V.N."/>
            <person name="Walford S.A."/>
            <person name="Wright R.J."/>
            <person name="Zaki E.A."/>
            <person name="Zhang T."/>
            <person name="Dennis E.S."/>
            <person name="Mayer K.F."/>
            <person name="Peterson D.G."/>
            <person name="Rokhsar D.S."/>
            <person name="Wang X."/>
            <person name="Schmutz J."/>
        </authorList>
    </citation>
    <scope>NUCLEOTIDE SEQUENCE [LARGE SCALE GENOMIC DNA]</scope>
</reference>
<dbReference type="InterPro" id="IPR043502">
    <property type="entry name" value="DNA/RNA_pol_sf"/>
</dbReference>
<dbReference type="AlphaFoldDB" id="A0A0D2MCW0"/>
<dbReference type="SUPFAM" id="SSF56672">
    <property type="entry name" value="DNA/RNA polymerases"/>
    <property type="match status" value="1"/>
</dbReference>
<organism evidence="1 2">
    <name type="scientific">Gossypium raimondii</name>
    <name type="common">Peruvian cotton</name>
    <name type="synonym">Gossypium klotzschianum subsp. raimondii</name>
    <dbReference type="NCBI Taxonomy" id="29730"/>
    <lineage>
        <taxon>Eukaryota</taxon>
        <taxon>Viridiplantae</taxon>
        <taxon>Streptophyta</taxon>
        <taxon>Embryophyta</taxon>
        <taxon>Tracheophyta</taxon>
        <taxon>Spermatophyta</taxon>
        <taxon>Magnoliopsida</taxon>
        <taxon>eudicotyledons</taxon>
        <taxon>Gunneridae</taxon>
        <taxon>Pentapetalae</taxon>
        <taxon>rosids</taxon>
        <taxon>malvids</taxon>
        <taxon>Malvales</taxon>
        <taxon>Malvaceae</taxon>
        <taxon>Malvoideae</taxon>
        <taxon>Gossypium</taxon>
    </lineage>
</organism>
<accession>A0A0D2MCW0</accession>
<dbReference type="EMBL" id="CM001741">
    <property type="protein sequence ID" value="KJB15632.1"/>
    <property type="molecule type" value="Genomic_DNA"/>
</dbReference>
<dbReference type="Proteomes" id="UP000032304">
    <property type="component" value="Chromosome 2"/>
</dbReference>
<evidence type="ECO:0000313" key="2">
    <source>
        <dbReference type="Proteomes" id="UP000032304"/>
    </source>
</evidence>
<gene>
    <name evidence="1" type="ORF">B456_002G187300</name>
</gene>
<evidence type="ECO:0000313" key="1">
    <source>
        <dbReference type="EMBL" id="KJB15632.1"/>
    </source>
</evidence>
<name>A0A0D2MCW0_GOSRA</name>
<proteinExistence type="predicted"/>
<sequence>MEQRSIEFASKFPDQILDKLQSQRFLGSLNYVIYFYPGLSKLSDPNASKIVETDAFEIRYGGILKQIFARWQTILSIFDFDIEYIK</sequence>